<comment type="caution">
    <text evidence="1">The sequence shown here is derived from an EMBL/GenBank/DDBJ whole genome shotgun (WGS) entry which is preliminary data.</text>
</comment>
<name>A0A699J6L7_TANCI</name>
<protein>
    <submittedName>
        <fullName evidence="1">Uncharacterized protein</fullName>
    </submittedName>
</protein>
<dbReference type="AlphaFoldDB" id="A0A699J6L7"/>
<evidence type="ECO:0000313" key="1">
    <source>
        <dbReference type="EMBL" id="GFA15977.1"/>
    </source>
</evidence>
<dbReference type="EMBL" id="BKCJ010378207">
    <property type="protein sequence ID" value="GFA15977.1"/>
    <property type="molecule type" value="Genomic_DNA"/>
</dbReference>
<sequence length="252" mass="29914">MAEPILKKYMENAQAESNKPNFDDDINIKLSKEFLNELKNNAYHGMFDEDVVDHIAKWIDEGEGNTWEELVETLFCKFYPESYDGEDEMLDEGDNWWIDPLEFISRVNSSFDNHMKVDGRTKNVLFHSWMNGSWNKRRMNNSILNIKEWKESDCGNPLYTTTDSFFKAYDENDIEKGNVLRQMKHKEDNKNDEQPNKRVCKAEKFVAIKYSLGPKEEYIAIQRCEYNICERNKDCMSQIYQEIFIKRTTDGR</sequence>
<gene>
    <name evidence="1" type="ORF">Tci_587949</name>
</gene>
<proteinExistence type="predicted"/>
<reference evidence="1" key="1">
    <citation type="journal article" date="2019" name="Sci. Rep.">
        <title>Draft genome of Tanacetum cinerariifolium, the natural source of mosquito coil.</title>
        <authorList>
            <person name="Yamashiro T."/>
            <person name="Shiraishi A."/>
            <person name="Satake H."/>
            <person name="Nakayama K."/>
        </authorList>
    </citation>
    <scope>NUCLEOTIDE SEQUENCE</scope>
</reference>
<accession>A0A699J6L7</accession>
<organism evidence="1">
    <name type="scientific">Tanacetum cinerariifolium</name>
    <name type="common">Dalmatian daisy</name>
    <name type="synonym">Chrysanthemum cinerariifolium</name>
    <dbReference type="NCBI Taxonomy" id="118510"/>
    <lineage>
        <taxon>Eukaryota</taxon>
        <taxon>Viridiplantae</taxon>
        <taxon>Streptophyta</taxon>
        <taxon>Embryophyta</taxon>
        <taxon>Tracheophyta</taxon>
        <taxon>Spermatophyta</taxon>
        <taxon>Magnoliopsida</taxon>
        <taxon>eudicotyledons</taxon>
        <taxon>Gunneridae</taxon>
        <taxon>Pentapetalae</taxon>
        <taxon>asterids</taxon>
        <taxon>campanulids</taxon>
        <taxon>Asterales</taxon>
        <taxon>Asteraceae</taxon>
        <taxon>Asteroideae</taxon>
        <taxon>Anthemideae</taxon>
        <taxon>Anthemidinae</taxon>
        <taxon>Tanacetum</taxon>
    </lineage>
</organism>